<dbReference type="Proteomes" id="UP000799753">
    <property type="component" value="Unassembled WGS sequence"/>
</dbReference>
<dbReference type="Gene3D" id="2.40.70.10">
    <property type="entry name" value="Acid Proteases"/>
    <property type="match status" value="1"/>
</dbReference>
<protein>
    <recommendedName>
        <fullName evidence="2">Peptidase A1 domain-containing protein</fullName>
    </recommendedName>
</protein>
<sequence length="298" mass="32996">MLHSLLLALAPALVSANGLAEWQQPLSRHPGGAKCGRGRKEAHYGSAFSFFLNGDWRYYFSDYFPEDWQCDRGELTLLSMESLDEMSGYIASPASASASKKPKNRPVSFMVTIPLGTEEEGPLVIEPEPDWKLFHEWDLSVKHLWAESKLPGRGLNITSISLQQGSISSSKTSNVPLNLGTPYTNLPDDIYDYLAALTKPQRTDMGRGMKPVETVDCNAMKHFPDITLDFADDGFELTVKPEQYILQVSDAMGGQFRGKCVLLASRGGEISIGWAALRGMSVWLDWANSRTGFGKPKR</sequence>
<dbReference type="InterPro" id="IPR033121">
    <property type="entry name" value="PEPTIDASE_A1"/>
</dbReference>
<proteinExistence type="predicted"/>
<dbReference type="OrthoDB" id="3747338at2759"/>
<feature type="signal peptide" evidence="1">
    <location>
        <begin position="1"/>
        <end position="16"/>
    </location>
</feature>
<keyword evidence="1" id="KW-0732">Signal</keyword>
<dbReference type="EMBL" id="MU006776">
    <property type="protein sequence ID" value="KAF2646784.1"/>
    <property type="molecule type" value="Genomic_DNA"/>
</dbReference>
<dbReference type="InterPro" id="IPR021109">
    <property type="entry name" value="Peptidase_aspartic_dom_sf"/>
</dbReference>
<evidence type="ECO:0000256" key="1">
    <source>
        <dbReference type="SAM" id="SignalP"/>
    </source>
</evidence>
<dbReference type="Pfam" id="PF00026">
    <property type="entry name" value="Asp"/>
    <property type="match status" value="1"/>
</dbReference>
<feature type="domain" description="Peptidase A1" evidence="2">
    <location>
        <begin position="155"/>
        <end position="294"/>
    </location>
</feature>
<evidence type="ECO:0000313" key="3">
    <source>
        <dbReference type="EMBL" id="KAF2646784.1"/>
    </source>
</evidence>
<evidence type="ECO:0000313" key="4">
    <source>
        <dbReference type="Proteomes" id="UP000799753"/>
    </source>
</evidence>
<dbReference type="AlphaFoldDB" id="A0A6A6SKS0"/>
<evidence type="ECO:0000259" key="2">
    <source>
        <dbReference type="PROSITE" id="PS51767"/>
    </source>
</evidence>
<dbReference type="SUPFAM" id="SSF50630">
    <property type="entry name" value="Acid proteases"/>
    <property type="match status" value="1"/>
</dbReference>
<organism evidence="3 4">
    <name type="scientific">Massarina eburnea CBS 473.64</name>
    <dbReference type="NCBI Taxonomy" id="1395130"/>
    <lineage>
        <taxon>Eukaryota</taxon>
        <taxon>Fungi</taxon>
        <taxon>Dikarya</taxon>
        <taxon>Ascomycota</taxon>
        <taxon>Pezizomycotina</taxon>
        <taxon>Dothideomycetes</taxon>
        <taxon>Pleosporomycetidae</taxon>
        <taxon>Pleosporales</taxon>
        <taxon>Massarineae</taxon>
        <taxon>Massarinaceae</taxon>
        <taxon>Massarina</taxon>
    </lineage>
</organism>
<dbReference type="PROSITE" id="PS51767">
    <property type="entry name" value="PEPTIDASE_A1"/>
    <property type="match status" value="1"/>
</dbReference>
<name>A0A6A6SKS0_9PLEO</name>
<keyword evidence="4" id="KW-1185">Reference proteome</keyword>
<reference evidence="3" key="1">
    <citation type="journal article" date="2020" name="Stud. Mycol.">
        <title>101 Dothideomycetes genomes: a test case for predicting lifestyles and emergence of pathogens.</title>
        <authorList>
            <person name="Haridas S."/>
            <person name="Albert R."/>
            <person name="Binder M."/>
            <person name="Bloem J."/>
            <person name="Labutti K."/>
            <person name="Salamov A."/>
            <person name="Andreopoulos B."/>
            <person name="Baker S."/>
            <person name="Barry K."/>
            <person name="Bills G."/>
            <person name="Bluhm B."/>
            <person name="Cannon C."/>
            <person name="Castanera R."/>
            <person name="Culley D."/>
            <person name="Daum C."/>
            <person name="Ezra D."/>
            <person name="Gonzalez J."/>
            <person name="Henrissat B."/>
            <person name="Kuo A."/>
            <person name="Liang C."/>
            <person name="Lipzen A."/>
            <person name="Lutzoni F."/>
            <person name="Magnuson J."/>
            <person name="Mondo S."/>
            <person name="Nolan M."/>
            <person name="Ohm R."/>
            <person name="Pangilinan J."/>
            <person name="Park H.-J."/>
            <person name="Ramirez L."/>
            <person name="Alfaro M."/>
            <person name="Sun H."/>
            <person name="Tritt A."/>
            <person name="Yoshinaga Y."/>
            <person name="Zwiers L.-H."/>
            <person name="Turgeon B."/>
            <person name="Goodwin S."/>
            <person name="Spatafora J."/>
            <person name="Crous P."/>
            <person name="Grigoriev I."/>
        </authorList>
    </citation>
    <scope>NUCLEOTIDE SEQUENCE</scope>
    <source>
        <strain evidence="3">CBS 473.64</strain>
    </source>
</reference>
<feature type="chain" id="PRO_5025647157" description="Peptidase A1 domain-containing protein" evidence="1">
    <location>
        <begin position="17"/>
        <end position="298"/>
    </location>
</feature>
<gene>
    <name evidence="3" type="ORF">P280DRAFT_464953</name>
</gene>
<accession>A0A6A6SKS0</accession>